<keyword evidence="7 12" id="KW-0863">Zinc-finger</keyword>
<dbReference type="EC" id="2.3.2.27" evidence="3"/>
<evidence type="ECO:0000259" key="13">
    <source>
        <dbReference type="PROSITE" id="PS50089"/>
    </source>
</evidence>
<dbReference type="OrthoDB" id="66726at2759"/>
<evidence type="ECO:0000256" key="2">
    <source>
        <dbReference type="ARBA" id="ARBA00004141"/>
    </source>
</evidence>
<keyword evidence="4" id="KW-0808">Transferase</keyword>
<dbReference type="SUPFAM" id="SSF57850">
    <property type="entry name" value="RING/U-box"/>
    <property type="match status" value="1"/>
</dbReference>
<dbReference type="Pfam" id="PF12483">
    <property type="entry name" value="GIDE"/>
    <property type="match status" value="1"/>
</dbReference>
<dbReference type="InterPro" id="IPR001841">
    <property type="entry name" value="Znf_RING"/>
</dbReference>
<evidence type="ECO:0000256" key="10">
    <source>
        <dbReference type="ARBA" id="ARBA00022989"/>
    </source>
</evidence>
<dbReference type="Proteomes" id="UP000467841">
    <property type="component" value="Unassembled WGS sequence"/>
</dbReference>
<feature type="domain" description="RING-type" evidence="13">
    <location>
        <begin position="300"/>
        <end position="337"/>
    </location>
</feature>
<evidence type="ECO:0000256" key="9">
    <source>
        <dbReference type="ARBA" id="ARBA00022833"/>
    </source>
</evidence>
<evidence type="ECO:0000256" key="8">
    <source>
        <dbReference type="ARBA" id="ARBA00022786"/>
    </source>
</evidence>
<evidence type="ECO:0000256" key="11">
    <source>
        <dbReference type="ARBA" id="ARBA00023136"/>
    </source>
</evidence>
<dbReference type="CDD" id="cd16647">
    <property type="entry name" value="mRING-HC-C3HC5_NEU1"/>
    <property type="match status" value="1"/>
</dbReference>
<comment type="subcellular location">
    <subcellularLocation>
        <location evidence="2">Membrane</location>
        <topology evidence="2">Multi-pass membrane protein</topology>
    </subcellularLocation>
</comment>
<dbReference type="InterPro" id="IPR044231">
    <property type="entry name" value="SP1/SPL1"/>
</dbReference>
<evidence type="ECO:0000256" key="7">
    <source>
        <dbReference type="ARBA" id="ARBA00022771"/>
    </source>
</evidence>
<gene>
    <name evidence="14" type="ORF">MERR_LOCUS17706</name>
</gene>
<keyword evidence="15" id="KW-1185">Reference proteome</keyword>
<evidence type="ECO:0000313" key="14">
    <source>
        <dbReference type="EMBL" id="CAA7030471.1"/>
    </source>
</evidence>
<keyword evidence="6" id="KW-0479">Metal-binding</keyword>
<dbReference type="GO" id="GO:0016020">
    <property type="term" value="C:membrane"/>
    <property type="evidence" value="ECO:0007669"/>
    <property type="project" value="UniProtKB-SubCell"/>
</dbReference>
<evidence type="ECO:0000256" key="6">
    <source>
        <dbReference type="ARBA" id="ARBA00022723"/>
    </source>
</evidence>
<dbReference type="EMBL" id="CACVBM020001096">
    <property type="protein sequence ID" value="CAA7030471.1"/>
    <property type="molecule type" value="Genomic_DNA"/>
</dbReference>
<keyword evidence="8" id="KW-0833">Ubl conjugation pathway</keyword>
<keyword evidence="9" id="KW-0862">Zinc</keyword>
<dbReference type="GO" id="GO:0016567">
    <property type="term" value="P:protein ubiquitination"/>
    <property type="evidence" value="ECO:0007669"/>
    <property type="project" value="InterPro"/>
</dbReference>
<evidence type="ECO:0000256" key="4">
    <source>
        <dbReference type="ARBA" id="ARBA00022679"/>
    </source>
</evidence>
<evidence type="ECO:0000313" key="15">
    <source>
        <dbReference type="Proteomes" id="UP000467841"/>
    </source>
</evidence>
<evidence type="ECO:0000256" key="3">
    <source>
        <dbReference type="ARBA" id="ARBA00012483"/>
    </source>
</evidence>
<evidence type="ECO:0000256" key="12">
    <source>
        <dbReference type="PROSITE-ProRule" id="PRU00175"/>
    </source>
</evidence>
<keyword evidence="5" id="KW-0812">Transmembrane</keyword>
<reference evidence="14" key="1">
    <citation type="submission" date="2020-01" db="EMBL/GenBank/DDBJ databases">
        <authorList>
            <person name="Mishra B."/>
        </authorList>
    </citation>
    <scope>NUCLEOTIDE SEQUENCE [LARGE SCALE GENOMIC DNA]</scope>
</reference>
<accession>A0A6D2IZC8</accession>
<dbReference type="AlphaFoldDB" id="A0A6D2IZC8"/>
<proteinExistence type="predicted"/>
<name>A0A6D2IZC8_9BRAS</name>
<dbReference type="PANTHER" id="PTHR47568">
    <property type="match status" value="1"/>
</dbReference>
<comment type="catalytic activity">
    <reaction evidence="1">
        <text>S-ubiquitinyl-[E2 ubiquitin-conjugating enzyme]-L-cysteine + [acceptor protein]-L-lysine = [E2 ubiquitin-conjugating enzyme]-L-cysteine + N(6)-ubiquitinyl-[acceptor protein]-L-lysine.</text>
        <dbReference type="EC" id="2.3.2.27"/>
    </reaction>
</comment>
<dbReference type="PANTHER" id="PTHR47568:SF5">
    <property type="entry name" value="RING-TYPE E3 UBIQUITIN TRANSFERASE"/>
    <property type="match status" value="1"/>
</dbReference>
<dbReference type="GO" id="GO:0008270">
    <property type="term" value="F:zinc ion binding"/>
    <property type="evidence" value="ECO:0007669"/>
    <property type="project" value="UniProtKB-KW"/>
</dbReference>
<evidence type="ECO:0000256" key="1">
    <source>
        <dbReference type="ARBA" id="ARBA00000900"/>
    </source>
</evidence>
<evidence type="ECO:0000256" key="5">
    <source>
        <dbReference type="ARBA" id="ARBA00022692"/>
    </source>
</evidence>
<dbReference type="InterPro" id="IPR022170">
    <property type="entry name" value="MUL1-like"/>
</dbReference>
<dbReference type="PROSITE" id="PS50089">
    <property type="entry name" value="ZF_RING_2"/>
    <property type="match status" value="1"/>
</dbReference>
<comment type="caution">
    <text evidence="14">The sequence shown here is derived from an EMBL/GenBank/DDBJ whole genome shotgun (WGS) entry which is preliminary data.</text>
</comment>
<dbReference type="Gene3D" id="3.30.40.10">
    <property type="entry name" value="Zinc/RING finger domain, C3HC4 (zinc finger)"/>
    <property type="match status" value="1"/>
</dbReference>
<keyword evidence="11" id="KW-0472">Membrane</keyword>
<protein>
    <recommendedName>
        <fullName evidence="3">RING-type E3 ubiquitin transferase</fullName>
        <ecNumber evidence="3">2.3.2.27</ecNumber>
    </recommendedName>
</protein>
<dbReference type="InterPro" id="IPR013083">
    <property type="entry name" value="Znf_RING/FYVE/PHD"/>
</dbReference>
<organism evidence="14 15">
    <name type="scientific">Microthlaspi erraticum</name>
    <dbReference type="NCBI Taxonomy" id="1685480"/>
    <lineage>
        <taxon>Eukaryota</taxon>
        <taxon>Viridiplantae</taxon>
        <taxon>Streptophyta</taxon>
        <taxon>Embryophyta</taxon>
        <taxon>Tracheophyta</taxon>
        <taxon>Spermatophyta</taxon>
        <taxon>Magnoliopsida</taxon>
        <taxon>eudicotyledons</taxon>
        <taxon>Gunneridae</taxon>
        <taxon>Pentapetalae</taxon>
        <taxon>rosids</taxon>
        <taxon>malvids</taxon>
        <taxon>Brassicales</taxon>
        <taxon>Brassicaceae</taxon>
        <taxon>Coluteocarpeae</taxon>
        <taxon>Microthlaspi</taxon>
    </lineage>
</organism>
<keyword evidence="10" id="KW-1133">Transmembrane helix</keyword>
<dbReference type="GO" id="GO:0061630">
    <property type="term" value="F:ubiquitin protein ligase activity"/>
    <property type="evidence" value="ECO:0007669"/>
    <property type="project" value="UniProtKB-EC"/>
</dbReference>
<dbReference type="Pfam" id="PF13920">
    <property type="entry name" value="zf-C3HC4_3"/>
    <property type="match status" value="1"/>
</dbReference>
<sequence>MLPRRRRFLSSQPGNWQVRSFLLLLTCELRSLVRFVVLNVLVLFRAARDVEFLESATRVDHLKDLGNVVHFLTGRVGSETPIKCERSGILGVILEETAGRATFSETALMKPVTKEAPGRVNVVGAQGAIGFSLTLGGEAFQTSEPSSFVRASLDYLLGRKMLGVRHIERLLPVGTRLTVVGQTIRDGTGDVRIQKPEGGPFYISPVLLDQLISSLGKWRFKYASMGLALLGVILISRPIIEYIIVRSGEFLETGRQLLRKRSVDAAAKRHERATQGLELARQREKSSVGTSRDGPATDLCVICLDRKYDTAFLQCGHMCCCITCSSKLRGKTCPLCRQPIRQILRIYCP</sequence>